<evidence type="ECO:0000256" key="1">
    <source>
        <dbReference type="ARBA" id="ARBA00008754"/>
    </source>
</evidence>
<dbReference type="RefSeq" id="WP_201327802.1">
    <property type="nucleotide sequence ID" value="NZ_AP017470.1"/>
</dbReference>
<gene>
    <name evidence="4" type="ORF">TTHT_2053</name>
</gene>
<dbReference type="NCBIfam" id="TIGR00689">
    <property type="entry name" value="rpiB_lacA_lacB"/>
    <property type="match status" value="1"/>
</dbReference>
<dbReference type="InterPro" id="IPR036569">
    <property type="entry name" value="RpiB_LacA_LacB_sf"/>
</dbReference>
<dbReference type="PIRSF" id="PIRSF005384">
    <property type="entry name" value="RpiB_LacA_B"/>
    <property type="match status" value="1"/>
</dbReference>
<dbReference type="GO" id="GO:0004751">
    <property type="term" value="F:ribose-5-phosphate isomerase activity"/>
    <property type="evidence" value="ECO:0007669"/>
    <property type="project" value="UniProtKB-EC"/>
</dbReference>
<organism evidence="4 5">
    <name type="scientific">Thermotomaculum hydrothermale</name>
    <dbReference type="NCBI Taxonomy" id="981385"/>
    <lineage>
        <taxon>Bacteria</taxon>
        <taxon>Pseudomonadati</taxon>
        <taxon>Acidobacteriota</taxon>
        <taxon>Holophagae</taxon>
        <taxon>Thermotomaculales</taxon>
        <taxon>Thermotomaculaceae</taxon>
        <taxon>Thermotomaculum</taxon>
    </lineage>
</organism>
<dbReference type="SUPFAM" id="SSF89623">
    <property type="entry name" value="Ribose/Galactose isomerase RpiB/AlsB"/>
    <property type="match status" value="1"/>
</dbReference>
<keyword evidence="2 4" id="KW-0413">Isomerase</keyword>
<dbReference type="Proteomes" id="UP000595564">
    <property type="component" value="Chromosome"/>
</dbReference>
<dbReference type="EMBL" id="AP017470">
    <property type="protein sequence ID" value="BBB33492.1"/>
    <property type="molecule type" value="Genomic_DNA"/>
</dbReference>
<dbReference type="AlphaFoldDB" id="A0A7R6PVP4"/>
<sequence length="167" mass="18588">MSIEKIVKEILKEIEGNSGNLIVIGSDHGGFEYKEFLKSYLEELGYSVFDCGCFSKESVDYPDFAYKTGIEFFDKGAKFGIFIDGAGIGSAIVLNKIKGIRAAHCSNTFEAYNARAHNNANFLTLGSRVIGTELMKLIVEKFLTTEFEGGRHLKRVNKIIEIDNANR</sequence>
<dbReference type="InterPro" id="IPR004785">
    <property type="entry name" value="RpiB"/>
</dbReference>
<feature type="binding site" evidence="3">
    <location>
        <begin position="85"/>
        <end position="89"/>
    </location>
    <ligand>
        <name>D-ribulose 5-phosphate</name>
        <dbReference type="ChEBI" id="CHEBI:58121"/>
    </ligand>
</feature>
<dbReference type="EC" id="5.3.1.6" evidence="4"/>
<reference evidence="4 5" key="1">
    <citation type="journal article" date="2012" name="Extremophiles">
        <title>Thermotomaculum hydrothermale gen. nov., sp. nov., a novel heterotrophic thermophile within the phylum Acidobacteria from a deep-sea hydrothermal vent chimney in the Southern Okinawa Trough.</title>
        <authorList>
            <person name="Izumi H."/>
            <person name="Nunoura T."/>
            <person name="Miyazaki M."/>
            <person name="Mino S."/>
            <person name="Toki T."/>
            <person name="Takai K."/>
            <person name="Sako Y."/>
            <person name="Sawabe T."/>
            <person name="Nakagawa S."/>
        </authorList>
    </citation>
    <scope>NUCLEOTIDE SEQUENCE [LARGE SCALE GENOMIC DNA]</scope>
    <source>
        <strain evidence="4 5">AC55</strain>
    </source>
</reference>
<dbReference type="NCBIfam" id="NF004051">
    <property type="entry name" value="PRK05571.1"/>
    <property type="match status" value="1"/>
</dbReference>
<dbReference type="KEGG" id="thyd:TTHT_2053"/>
<feature type="binding site" evidence="3">
    <location>
        <position position="151"/>
    </location>
    <ligand>
        <name>D-ribulose 5-phosphate</name>
        <dbReference type="ChEBI" id="CHEBI:58121"/>
    </ligand>
</feature>
<name>A0A7R6PVP4_9BACT</name>
<feature type="binding site" evidence="3">
    <location>
        <position position="128"/>
    </location>
    <ligand>
        <name>D-ribulose 5-phosphate</name>
        <dbReference type="ChEBI" id="CHEBI:58121"/>
    </ligand>
</feature>
<keyword evidence="5" id="KW-1185">Reference proteome</keyword>
<evidence type="ECO:0000313" key="5">
    <source>
        <dbReference type="Proteomes" id="UP000595564"/>
    </source>
</evidence>
<dbReference type="GO" id="GO:0005975">
    <property type="term" value="P:carbohydrate metabolic process"/>
    <property type="evidence" value="ECO:0007669"/>
    <property type="project" value="InterPro"/>
</dbReference>
<dbReference type="PANTHER" id="PTHR30345">
    <property type="entry name" value="RIBOSE-5-PHOSPHATE ISOMERASE B"/>
    <property type="match status" value="1"/>
</dbReference>
<dbReference type="NCBIfam" id="TIGR01120">
    <property type="entry name" value="rpiB"/>
    <property type="match status" value="1"/>
</dbReference>
<feature type="binding site" evidence="3">
    <location>
        <position position="155"/>
    </location>
    <ligand>
        <name>D-ribulose 5-phosphate</name>
        <dbReference type="ChEBI" id="CHEBI:58121"/>
    </ligand>
</feature>
<dbReference type="Pfam" id="PF02502">
    <property type="entry name" value="LacAB_rpiB"/>
    <property type="match status" value="1"/>
</dbReference>
<evidence type="ECO:0000256" key="3">
    <source>
        <dbReference type="PIRSR" id="PIRSR005384-2"/>
    </source>
</evidence>
<feature type="binding site" evidence="3">
    <location>
        <position position="118"/>
    </location>
    <ligand>
        <name>D-ribulose 5-phosphate</name>
        <dbReference type="ChEBI" id="CHEBI:58121"/>
    </ligand>
</feature>
<evidence type="ECO:0000256" key="2">
    <source>
        <dbReference type="ARBA" id="ARBA00023235"/>
    </source>
</evidence>
<evidence type="ECO:0000313" key="4">
    <source>
        <dbReference type="EMBL" id="BBB33492.1"/>
    </source>
</evidence>
<dbReference type="Gene3D" id="3.40.1400.10">
    <property type="entry name" value="Sugar-phosphate isomerase, RpiB/LacA/LacB"/>
    <property type="match status" value="1"/>
</dbReference>
<accession>A0A7R6PVP4</accession>
<comment type="similarity">
    <text evidence="1">Belongs to the LacAB/RpiB family.</text>
</comment>
<dbReference type="PANTHER" id="PTHR30345:SF0">
    <property type="entry name" value="DNA DAMAGE-REPAIR_TOLERATION PROTEIN DRT102"/>
    <property type="match status" value="1"/>
</dbReference>
<proteinExistence type="inferred from homology"/>
<dbReference type="InterPro" id="IPR003500">
    <property type="entry name" value="RpiB_LacA_LacB"/>
</dbReference>
<protein>
    <submittedName>
        <fullName evidence="4">Ribose 5-phosphate isomerase B</fullName>
        <ecNumber evidence="4">5.3.1.6</ecNumber>
    </submittedName>
</protein>
<feature type="binding site" evidence="3">
    <location>
        <begin position="27"/>
        <end position="28"/>
    </location>
    <ligand>
        <name>D-ribulose 5-phosphate</name>
        <dbReference type="ChEBI" id="CHEBI:58121"/>
    </ligand>
</feature>